<protein>
    <submittedName>
        <fullName evidence="1">Uncharacterized protein</fullName>
    </submittedName>
</protein>
<organism evidence="1">
    <name type="scientific">viral metagenome</name>
    <dbReference type="NCBI Taxonomy" id="1070528"/>
    <lineage>
        <taxon>unclassified sequences</taxon>
        <taxon>metagenomes</taxon>
        <taxon>organismal metagenomes</taxon>
    </lineage>
</organism>
<dbReference type="AlphaFoldDB" id="A0A6C0DPR8"/>
<reference evidence="1" key="1">
    <citation type="journal article" date="2020" name="Nature">
        <title>Giant virus diversity and host interactions through global metagenomics.</title>
        <authorList>
            <person name="Schulz F."/>
            <person name="Roux S."/>
            <person name="Paez-Espino D."/>
            <person name="Jungbluth S."/>
            <person name="Walsh D.A."/>
            <person name="Denef V.J."/>
            <person name="McMahon K.D."/>
            <person name="Konstantinidis K.T."/>
            <person name="Eloe-Fadrosh E.A."/>
            <person name="Kyrpides N.C."/>
            <person name="Woyke T."/>
        </authorList>
    </citation>
    <scope>NUCLEOTIDE SEQUENCE</scope>
    <source>
        <strain evidence="1">GVMAG-M-3300023174-49</strain>
    </source>
</reference>
<dbReference type="EMBL" id="MN739660">
    <property type="protein sequence ID" value="QHT18918.1"/>
    <property type="molecule type" value="Genomic_DNA"/>
</dbReference>
<accession>A0A6C0DPR8</accession>
<name>A0A6C0DPR8_9ZZZZ</name>
<proteinExistence type="predicted"/>
<sequence>MYKLDKKCSIFYLNISNVYQSSPNYYSEMTQNMDR</sequence>
<evidence type="ECO:0000313" key="1">
    <source>
        <dbReference type="EMBL" id="QHT18918.1"/>
    </source>
</evidence>